<proteinExistence type="predicted"/>
<dbReference type="Pfam" id="PF00001">
    <property type="entry name" value="7tm_1"/>
    <property type="match status" value="1"/>
</dbReference>
<dbReference type="InterPro" id="IPR017452">
    <property type="entry name" value="GPCR_Rhodpsn_7TM"/>
</dbReference>
<evidence type="ECO:0000313" key="10">
    <source>
        <dbReference type="EMBL" id="EDO38435.1"/>
    </source>
</evidence>
<evidence type="ECO:0000256" key="3">
    <source>
        <dbReference type="ARBA" id="ARBA00022989"/>
    </source>
</evidence>
<dbReference type="InParanoid" id="A7SD15"/>
<dbReference type="GO" id="GO:0004930">
    <property type="term" value="F:G protein-coupled receptor activity"/>
    <property type="evidence" value="ECO:0007669"/>
    <property type="project" value="UniProtKB-KW"/>
</dbReference>
<name>A7SD15_NEMVE</name>
<dbReference type="AlphaFoldDB" id="A7SD15"/>
<dbReference type="PROSITE" id="PS50262">
    <property type="entry name" value="G_PROTEIN_RECEP_F1_2"/>
    <property type="match status" value="1"/>
</dbReference>
<dbReference type="PANTHER" id="PTHR45695:SF9">
    <property type="entry name" value="LEUCOKININ RECEPTOR"/>
    <property type="match status" value="1"/>
</dbReference>
<keyword evidence="7" id="KW-0807">Transducer</keyword>
<feature type="domain" description="G-protein coupled receptors family 1 profile" evidence="9">
    <location>
        <begin position="1"/>
        <end position="56"/>
    </location>
</feature>
<dbReference type="OMA" id="ENTYLML"/>
<dbReference type="EMBL" id="DS469626">
    <property type="protein sequence ID" value="EDO38435.1"/>
    <property type="molecule type" value="Genomic_DNA"/>
</dbReference>
<dbReference type="Proteomes" id="UP000001593">
    <property type="component" value="Unassembled WGS sequence"/>
</dbReference>
<dbReference type="GO" id="GO:0016020">
    <property type="term" value="C:membrane"/>
    <property type="evidence" value="ECO:0007669"/>
    <property type="project" value="UniProtKB-SubCell"/>
</dbReference>
<evidence type="ECO:0000259" key="9">
    <source>
        <dbReference type="PROSITE" id="PS50262"/>
    </source>
</evidence>
<evidence type="ECO:0000256" key="2">
    <source>
        <dbReference type="ARBA" id="ARBA00022692"/>
    </source>
</evidence>
<evidence type="ECO:0000256" key="1">
    <source>
        <dbReference type="ARBA" id="ARBA00004141"/>
    </source>
</evidence>
<accession>A7SD15</accession>
<keyword evidence="6" id="KW-0675">Receptor</keyword>
<evidence type="ECO:0000313" key="11">
    <source>
        <dbReference type="Proteomes" id="UP000001593"/>
    </source>
</evidence>
<gene>
    <name evidence="10" type="ORF">NEMVEDRAFT_v1g244409</name>
</gene>
<evidence type="ECO:0000256" key="6">
    <source>
        <dbReference type="ARBA" id="ARBA00023170"/>
    </source>
</evidence>
<keyword evidence="11" id="KW-1185">Reference proteome</keyword>
<dbReference type="HOGENOM" id="CLU_1654217_0_0_1"/>
<dbReference type="STRING" id="45351.A7SD15"/>
<dbReference type="InterPro" id="IPR000276">
    <property type="entry name" value="GPCR_Rhodpsn"/>
</dbReference>
<feature type="compositionally biased region" description="Basic residues" evidence="8">
    <location>
        <begin position="151"/>
        <end position="160"/>
    </location>
</feature>
<sequence>MFVIVVTLFAVCWLPYHVVFLYLDYAQPQQTDLLIKIVLFCQWLIYANSACNPVIYTVVNTNYRRQFLRRQFLGKYQLQVAIPGVNINYRRQFLRMLRLPHRRVYENSSSTDGRNLSLRSPNRKQRLGKRNSCPSRTDAVIGNPEDMTAHTRPKSRGLTM</sequence>
<dbReference type="SUPFAM" id="SSF81321">
    <property type="entry name" value="Family A G protein-coupled receptor-like"/>
    <property type="match status" value="1"/>
</dbReference>
<organism evidence="10 11">
    <name type="scientific">Nematostella vectensis</name>
    <name type="common">Starlet sea anemone</name>
    <dbReference type="NCBI Taxonomy" id="45351"/>
    <lineage>
        <taxon>Eukaryota</taxon>
        <taxon>Metazoa</taxon>
        <taxon>Cnidaria</taxon>
        <taxon>Anthozoa</taxon>
        <taxon>Hexacorallia</taxon>
        <taxon>Actiniaria</taxon>
        <taxon>Edwardsiidae</taxon>
        <taxon>Nematostella</taxon>
    </lineage>
</organism>
<feature type="region of interest" description="Disordered" evidence="8">
    <location>
        <begin position="107"/>
        <end position="160"/>
    </location>
</feature>
<keyword evidence="4" id="KW-0297">G-protein coupled receptor</keyword>
<keyword evidence="2" id="KW-0812">Transmembrane</keyword>
<reference evidence="10 11" key="1">
    <citation type="journal article" date="2007" name="Science">
        <title>Sea anemone genome reveals ancestral eumetazoan gene repertoire and genomic organization.</title>
        <authorList>
            <person name="Putnam N.H."/>
            <person name="Srivastava M."/>
            <person name="Hellsten U."/>
            <person name="Dirks B."/>
            <person name="Chapman J."/>
            <person name="Salamov A."/>
            <person name="Terry A."/>
            <person name="Shapiro H."/>
            <person name="Lindquist E."/>
            <person name="Kapitonov V.V."/>
            <person name="Jurka J."/>
            <person name="Genikhovich G."/>
            <person name="Grigoriev I.V."/>
            <person name="Lucas S.M."/>
            <person name="Steele R.E."/>
            <person name="Finnerty J.R."/>
            <person name="Technau U."/>
            <person name="Martindale M.Q."/>
            <person name="Rokhsar D.S."/>
        </authorList>
    </citation>
    <scope>NUCLEOTIDE SEQUENCE [LARGE SCALE GENOMIC DNA]</scope>
    <source>
        <strain evidence="11">CH2 X CH6</strain>
    </source>
</reference>
<keyword evidence="5" id="KW-0472">Membrane</keyword>
<comment type="subcellular location">
    <subcellularLocation>
        <location evidence="1">Membrane</location>
        <topology evidence="1">Multi-pass membrane protein</topology>
    </subcellularLocation>
</comment>
<protein>
    <recommendedName>
        <fullName evidence="9">G-protein coupled receptors family 1 profile domain-containing protein</fullName>
    </recommendedName>
</protein>
<dbReference type="eggNOG" id="KOG3656">
    <property type="taxonomic scope" value="Eukaryota"/>
</dbReference>
<keyword evidence="3" id="KW-1133">Transmembrane helix</keyword>
<dbReference type="Gene3D" id="1.20.1070.10">
    <property type="entry name" value="Rhodopsin 7-helix transmembrane proteins"/>
    <property type="match status" value="1"/>
</dbReference>
<evidence type="ECO:0000256" key="5">
    <source>
        <dbReference type="ARBA" id="ARBA00023136"/>
    </source>
</evidence>
<evidence type="ECO:0000256" key="8">
    <source>
        <dbReference type="SAM" id="MobiDB-lite"/>
    </source>
</evidence>
<evidence type="ECO:0000256" key="7">
    <source>
        <dbReference type="ARBA" id="ARBA00023224"/>
    </source>
</evidence>
<feature type="compositionally biased region" description="Polar residues" evidence="8">
    <location>
        <begin position="107"/>
        <end position="120"/>
    </location>
</feature>
<dbReference type="PhylomeDB" id="A7SD15"/>
<evidence type="ECO:0000256" key="4">
    <source>
        <dbReference type="ARBA" id="ARBA00023040"/>
    </source>
</evidence>
<dbReference type="PANTHER" id="PTHR45695">
    <property type="entry name" value="LEUCOKININ RECEPTOR-RELATED"/>
    <property type="match status" value="1"/>
</dbReference>